<feature type="compositionally biased region" description="Low complexity" evidence="1">
    <location>
        <begin position="35"/>
        <end position="53"/>
    </location>
</feature>
<comment type="caution">
    <text evidence="2">The sequence shown here is derived from an EMBL/GenBank/DDBJ whole genome shotgun (WGS) entry which is preliminary data.</text>
</comment>
<protein>
    <submittedName>
        <fullName evidence="2">Uncharacterized protein</fullName>
    </submittedName>
</protein>
<keyword evidence="3" id="KW-1185">Reference proteome</keyword>
<organism evidence="2 3">
    <name type="scientific">Prorocentrum cordatum</name>
    <dbReference type="NCBI Taxonomy" id="2364126"/>
    <lineage>
        <taxon>Eukaryota</taxon>
        <taxon>Sar</taxon>
        <taxon>Alveolata</taxon>
        <taxon>Dinophyceae</taxon>
        <taxon>Prorocentrales</taxon>
        <taxon>Prorocentraceae</taxon>
        <taxon>Prorocentrum</taxon>
    </lineage>
</organism>
<evidence type="ECO:0000313" key="2">
    <source>
        <dbReference type="EMBL" id="CAK0880080.1"/>
    </source>
</evidence>
<evidence type="ECO:0000313" key="3">
    <source>
        <dbReference type="Proteomes" id="UP001189429"/>
    </source>
</evidence>
<feature type="compositionally biased region" description="Low complexity" evidence="1">
    <location>
        <begin position="60"/>
        <end position="71"/>
    </location>
</feature>
<sequence>MPPVVANGWGLGCRLVDRKLGVLRMRAPDPEDACGPARRGPAPAEAAAPAAAETPPPRRPAQGSAAAAAAGRPGGPGSATAAQGLPGPTPAEEAAPRGAGVEPARAPLGEAAGESRSWAGAPSLMLRALGSRGGACEEHGDAAEVTPPAAPRSPSRAVFRSGARSYTVLGSRG</sequence>
<dbReference type="EMBL" id="CAUYUJ010018037">
    <property type="protein sequence ID" value="CAK0880080.1"/>
    <property type="molecule type" value="Genomic_DNA"/>
</dbReference>
<feature type="region of interest" description="Disordered" evidence="1">
    <location>
        <begin position="27"/>
        <end position="119"/>
    </location>
</feature>
<dbReference type="Proteomes" id="UP001189429">
    <property type="component" value="Unassembled WGS sequence"/>
</dbReference>
<evidence type="ECO:0000256" key="1">
    <source>
        <dbReference type="SAM" id="MobiDB-lite"/>
    </source>
</evidence>
<reference evidence="2" key="1">
    <citation type="submission" date="2023-10" db="EMBL/GenBank/DDBJ databases">
        <authorList>
            <person name="Chen Y."/>
            <person name="Shah S."/>
            <person name="Dougan E. K."/>
            <person name="Thang M."/>
            <person name="Chan C."/>
        </authorList>
    </citation>
    <scope>NUCLEOTIDE SEQUENCE [LARGE SCALE GENOMIC DNA]</scope>
</reference>
<gene>
    <name evidence="2" type="ORF">PCOR1329_LOCUS63322</name>
</gene>
<name>A0ABN9W228_9DINO</name>
<proteinExistence type="predicted"/>
<accession>A0ABN9W228</accession>
<feature type="region of interest" description="Disordered" evidence="1">
    <location>
        <begin position="131"/>
        <end position="158"/>
    </location>
</feature>